<dbReference type="SUPFAM" id="SSF51735">
    <property type="entry name" value="NAD(P)-binding Rossmann-fold domains"/>
    <property type="match status" value="1"/>
</dbReference>
<dbReference type="PRINTS" id="PR00080">
    <property type="entry name" value="SDRFAMILY"/>
</dbReference>
<comment type="similarity">
    <text evidence="1 2">Belongs to the short-chain dehydrogenases/reductases (SDR) family.</text>
</comment>
<protein>
    <submittedName>
        <fullName evidence="4">Uncharacterized protein</fullName>
    </submittedName>
</protein>
<dbReference type="AlphaFoldDB" id="A0AAV7CLV6"/>
<sequence length="190" mass="20891">MCFILLVLLGLYFLYRRHRHGLMLQNLTDKYVFITGCDSGFGNLLARKLDKRGIKVLAGCLTENGAENLKKETSSRVHTVIVDVTNTESVRDAAKWASEIVGDKGLWGLVNNAGVSIPSCTTEWLTKEDFAKVININLLGLIDVTIHFLPLVRKARGRVVNTASIAGRLTICPGGYCVSKYGVESFSDTL</sequence>
<evidence type="ECO:0000256" key="2">
    <source>
        <dbReference type="RuleBase" id="RU000363"/>
    </source>
</evidence>
<name>A0AAV7CLV6_ENGPU</name>
<comment type="caution">
    <text evidence="4">The sequence shown here is derived from an EMBL/GenBank/DDBJ whole genome shotgun (WGS) entry which is preliminary data.</text>
</comment>
<dbReference type="InterPro" id="IPR036291">
    <property type="entry name" value="NAD(P)-bd_dom_sf"/>
</dbReference>
<feature type="signal peptide" evidence="3">
    <location>
        <begin position="1"/>
        <end position="19"/>
    </location>
</feature>
<gene>
    <name evidence="4" type="ORF">GDO81_005106</name>
</gene>
<evidence type="ECO:0000256" key="3">
    <source>
        <dbReference type="SAM" id="SignalP"/>
    </source>
</evidence>
<organism evidence="4 5">
    <name type="scientific">Engystomops pustulosus</name>
    <name type="common">Tungara frog</name>
    <name type="synonym">Physalaemus pustulosus</name>
    <dbReference type="NCBI Taxonomy" id="76066"/>
    <lineage>
        <taxon>Eukaryota</taxon>
        <taxon>Metazoa</taxon>
        <taxon>Chordata</taxon>
        <taxon>Craniata</taxon>
        <taxon>Vertebrata</taxon>
        <taxon>Euteleostomi</taxon>
        <taxon>Amphibia</taxon>
        <taxon>Batrachia</taxon>
        <taxon>Anura</taxon>
        <taxon>Neobatrachia</taxon>
        <taxon>Hyloidea</taxon>
        <taxon>Leptodactylidae</taxon>
        <taxon>Leiuperinae</taxon>
        <taxon>Engystomops</taxon>
    </lineage>
</organism>
<dbReference type="GO" id="GO:0008202">
    <property type="term" value="P:steroid metabolic process"/>
    <property type="evidence" value="ECO:0007669"/>
    <property type="project" value="TreeGrafter"/>
</dbReference>
<keyword evidence="3" id="KW-0732">Signal</keyword>
<feature type="non-terminal residue" evidence="4">
    <location>
        <position position="190"/>
    </location>
</feature>
<keyword evidence="5" id="KW-1185">Reference proteome</keyword>
<dbReference type="Proteomes" id="UP000824782">
    <property type="component" value="Unassembled WGS sequence"/>
</dbReference>
<dbReference type="PANTHER" id="PTHR43313:SF48">
    <property type="match status" value="1"/>
</dbReference>
<proteinExistence type="inferred from homology"/>
<feature type="chain" id="PRO_5044715779" evidence="3">
    <location>
        <begin position="20"/>
        <end position="190"/>
    </location>
</feature>
<reference evidence="4" key="1">
    <citation type="thesis" date="2020" institute="ProQuest LLC" country="789 East Eisenhower Parkway, Ann Arbor, MI, USA">
        <title>Comparative Genomics and Chromosome Evolution.</title>
        <authorList>
            <person name="Mudd A.B."/>
        </authorList>
    </citation>
    <scope>NUCLEOTIDE SEQUENCE</scope>
    <source>
        <strain evidence="4">237g6f4</strain>
        <tissue evidence="4">Blood</tissue>
    </source>
</reference>
<dbReference type="EMBL" id="WNYA01000002">
    <property type="protein sequence ID" value="KAG8585675.1"/>
    <property type="molecule type" value="Genomic_DNA"/>
</dbReference>
<evidence type="ECO:0000313" key="4">
    <source>
        <dbReference type="EMBL" id="KAG8585675.1"/>
    </source>
</evidence>
<dbReference type="Gene3D" id="3.40.50.720">
    <property type="entry name" value="NAD(P)-binding Rossmann-like Domain"/>
    <property type="match status" value="1"/>
</dbReference>
<dbReference type="InterPro" id="IPR002347">
    <property type="entry name" value="SDR_fam"/>
</dbReference>
<dbReference type="Pfam" id="PF00106">
    <property type="entry name" value="adh_short"/>
    <property type="match status" value="1"/>
</dbReference>
<evidence type="ECO:0000256" key="1">
    <source>
        <dbReference type="ARBA" id="ARBA00006484"/>
    </source>
</evidence>
<dbReference type="GO" id="GO:0016491">
    <property type="term" value="F:oxidoreductase activity"/>
    <property type="evidence" value="ECO:0007669"/>
    <property type="project" value="TreeGrafter"/>
</dbReference>
<dbReference type="PRINTS" id="PR00081">
    <property type="entry name" value="GDHRDH"/>
</dbReference>
<accession>A0AAV7CLV6</accession>
<evidence type="ECO:0000313" key="5">
    <source>
        <dbReference type="Proteomes" id="UP000824782"/>
    </source>
</evidence>
<dbReference type="EMBL" id="WNYA01000002">
    <property type="protein sequence ID" value="KAG8585676.1"/>
    <property type="molecule type" value="Genomic_DNA"/>
</dbReference>
<dbReference type="PANTHER" id="PTHR43313">
    <property type="entry name" value="SHORT-CHAIN DEHYDROGENASE/REDUCTASE FAMILY 9C"/>
    <property type="match status" value="1"/>
</dbReference>